<organism evidence="2">
    <name type="scientific">Anguilla anguilla</name>
    <name type="common">European freshwater eel</name>
    <name type="synonym">Muraena anguilla</name>
    <dbReference type="NCBI Taxonomy" id="7936"/>
    <lineage>
        <taxon>Eukaryota</taxon>
        <taxon>Metazoa</taxon>
        <taxon>Chordata</taxon>
        <taxon>Craniata</taxon>
        <taxon>Vertebrata</taxon>
        <taxon>Euteleostomi</taxon>
        <taxon>Actinopterygii</taxon>
        <taxon>Neopterygii</taxon>
        <taxon>Teleostei</taxon>
        <taxon>Anguilliformes</taxon>
        <taxon>Anguillidae</taxon>
        <taxon>Anguilla</taxon>
    </lineage>
</organism>
<name>A0A0E9WTX0_ANGAN</name>
<accession>A0A0E9WTX0</accession>
<protein>
    <submittedName>
        <fullName evidence="2">Uncharacterized protein</fullName>
    </submittedName>
</protein>
<reference evidence="2" key="2">
    <citation type="journal article" date="2015" name="Fish Shellfish Immunol.">
        <title>Early steps in the European eel (Anguilla anguilla)-Vibrio vulnificus interaction in the gills: Role of the RtxA13 toxin.</title>
        <authorList>
            <person name="Callol A."/>
            <person name="Pajuelo D."/>
            <person name="Ebbesson L."/>
            <person name="Teles M."/>
            <person name="MacKenzie S."/>
            <person name="Amaro C."/>
        </authorList>
    </citation>
    <scope>NUCLEOTIDE SEQUENCE</scope>
</reference>
<dbReference type="AlphaFoldDB" id="A0A0E9WTX0"/>
<sequence length="60" mass="6966">MAKTKRRRNYRGQRNRNISCSRTGLDNIPPSLFWHSGAEANESQRSNIDWLACYTVIVLL</sequence>
<evidence type="ECO:0000256" key="1">
    <source>
        <dbReference type="SAM" id="MobiDB-lite"/>
    </source>
</evidence>
<reference evidence="2" key="1">
    <citation type="submission" date="2014-11" db="EMBL/GenBank/DDBJ databases">
        <authorList>
            <person name="Amaro Gonzalez C."/>
        </authorList>
    </citation>
    <scope>NUCLEOTIDE SEQUENCE</scope>
</reference>
<evidence type="ECO:0000313" key="2">
    <source>
        <dbReference type="EMBL" id="JAH93000.1"/>
    </source>
</evidence>
<feature type="compositionally biased region" description="Basic residues" evidence="1">
    <location>
        <begin position="1"/>
        <end position="14"/>
    </location>
</feature>
<feature type="region of interest" description="Disordered" evidence="1">
    <location>
        <begin position="1"/>
        <end position="23"/>
    </location>
</feature>
<dbReference type="EMBL" id="GBXM01015577">
    <property type="protein sequence ID" value="JAH93000.1"/>
    <property type="molecule type" value="Transcribed_RNA"/>
</dbReference>
<proteinExistence type="predicted"/>